<dbReference type="AlphaFoldDB" id="A0AA88DD03"/>
<feature type="region of interest" description="Disordered" evidence="1">
    <location>
        <begin position="1"/>
        <end position="28"/>
    </location>
</feature>
<proteinExistence type="predicted"/>
<evidence type="ECO:0000313" key="3">
    <source>
        <dbReference type="Proteomes" id="UP001187192"/>
    </source>
</evidence>
<sequence>MSFSGRCRSWATRNHKDSGERRKHEDGAARMLTRVFAQIWVRRRRRPRGKLRGGSWSGSSGDRVHGQPDGDCEAYGQDREASGDRAEPSSVTATAKKRCRQLRRLILINDDVDCRRRSAKVEKGKEVG</sequence>
<reference evidence="2" key="1">
    <citation type="submission" date="2023-07" db="EMBL/GenBank/DDBJ databases">
        <title>draft genome sequence of fig (Ficus carica).</title>
        <authorList>
            <person name="Takahashi T."/>
            <person name="Nishimura K."/>
        </authorList>
    </citation>
    <scope>NUCLEOTIDE SEQUENCE</scope>
</reference>
<keyword evidence="3" id="KW-1185">Reference proteome</keyword>
<accession>A0AA88DD03</accession>
<name>A0AA88DD03_FICCA</name>
<organism evidence="2 3">
    <name type="scientific">Ficus carica</name>
    <name type="common">Common fig</name>
    <dbReference type="NCBI Taxonomy" id="3494"/>
    <lineage>
        <taxon>Eukaryota</taxon>
        <taxon>Viridiplantae</taxon>
        <taxon>Streptophyta</taxon>
        <taxon>Embryophyta</taxon>
        <taxon>Tracheophyta</taxon>
        <taxon>Spermatophyta</taxon>
        <taxon>Magnoliopsida</taxon>
        <taxon>eudicotyledons</taxon>
        <taxon>Gunneridae</taxon>
        <taxon>Pentapetalae</taxon>
        <taxon>rosids</taxon>
        <taxon>fabids</taxon>
        <taxon>Rosales</taxon>
        <taxon>Moraceae</taxon>
        <taxon>Ficeae</taxon>
        <taxon>Ficus</taxon>
    </lineage>
</organism>
<evidence type="ECO:0000256" key="1">
    <source>
        <dbReference type="SAM" id="MobiDB-lite"/>
    </source>
</evidence>
<evidence type="ECO:0000313" key="2">
    <source>
        <dbReference type="EMBL" id="GMN54908.1"/>
    </source>
</evidence>
<feature type="region of interest" description="Disordered" evidence="1">
    <location>
        <begin position="47"/>
        <end position="95"/>
    </location>
</feature>
<dbReference type="EMBL" id="BTGU01000054">
    <property type="protein sequence ID" value="GMN54908.1"/>
    <property type="molecule type" value="Genomic_DNA"/>
</dbReference>
<feature type="compositionally biased region" description="Basic and acidic residues" evidence="1">
    <location>
        <begin position="76"/>
        <end position="87"/>
    </location>
</feature>
<protein>
    <submittedName>
        <fullName evidence="2">Uncharacterized protein</fullName>
    </submittedName>
</protein>
<comment type="caution">
    <text evidence="2">The sequence shown here is derived from an EMBL/GenBank/DDBJ whole genome shotgun (WGS) entry which is preliminary data.</text>
</comment>
<dbReference type="Proteomes" id="UP001187192">
    <property type="component" value="Unassembled WGS sequence"/>
</dbReference>
<feature type="compositionally biased region" description="Basic and acidic residues" evidence="1">
    <location>
        <begin position="14"/>
        <end position="28"/>
    </location>
</feature>
<gene>
    <name evidence="2" type="ORF">TIFTF001_024027</name>
</gene>